<dbReference type="InterPro" id="IPR006364">
    <property type="entry name" value="CobI/CbiL/CobIJ_dom"/>
</dbReference>
<keyword evidence="6" id="KW-0949">S-adenosyl-L-methionine</keyword>
<dbReference type="PANTHER" id="PTHR43467:SF2">
    <property type="entry name" value="COBALT-PRECORRIN-2 C(20)-METHYLTRANSFERASE"/>
    <property type="match status" value="1"/>
</dbReference>
<proteinExistence type="inferred from homology"/>
<dbReference type="AlphaFoldDB" id="A0A7V5P0Y2"/>
<evidence type="ECO:0000256" key="2">
    <source>
        <dbReference type="ARBA" id="ARBA00005879"/>
    </source>
</evidence>
<evidence type="ECO:0000256" key="3">
    <source>
        <dbReference type="ARBA" id="ARBA00022573"/>
    </source>
</evidence>
<evidence type="ECO:0000259" key="8">
    <source>
        <dbReference type="Pfam" id="PF00590"/>
    </source>
</evidence>
<dbReference type="InterPro" id="IPR014777">
    <property type="entry name" value="4pyrrole_Mease_sub1"/>
</dbReference>
<comment type="similarity">
    <text evidence="2 7">Belongs to the precorrin methyltransferase family.</text>
</comment>
<evidence type="ECO:0000256" key="7">
    <source>
        <dbReference type="PIRNR" id="PIRNR036427"/>
    </source>
</evidence>
<dbReference type="InterPro" id="IPR000878">
    <property type="entry name" value="4pyrrol_Mease"/>
</dbReference>
<dbReference type="NCBIfam" id="TIGR01467">
    <property type="entry name" value="cobI_cbiL"/>
    <property type="match status" value="1"/>
</dbReference>
<dbReference type="PIRSF" id="PIRSF036427">
    <property type="entry name" value="Precrrn-2_mtase"/>
    <property type="match status" value="1"/>
</dbReference>
<dbReference type="InterPro" id="IPR012382">
    <property type="entry name" value="CobI/CbiL"/>
</dbReference>
<evidence type="ECO:0000256" key="1">
    <source>
        <dbReference type="ARBA" id="ARBA00004953"/>
    </source>
</evidence>
<protein>
    <submittedName>
        <fullName evidence="9">Precorrin-2 C(20)-methyltransferase</fullName>
        <ecNumber evidence="9">2.1.1.130</ecNumber>
    </submittedName>
</protein>
<organism evidence="9">
    <name type="scientific">Thermodesulfatator atlanticus</name>
    <dbReference type="NCBI Taxonomy" id="501497"/>
    <lineage>
        <taxon>Bacteria</taxon>
        <taxon>Pseudomonadati</taxon>
        <taxon>Thermodesulfobacteriota</taxon>
        <taxon>Thermodesulfobacteria</taxon>
        <taxon>Thermodesulfobacteriales</taxon>
        <taxon>Thermodesulfatatoraceae</taxon>
        <taxon>Thermodesulfatator</taxon>
    </lineage>
</organism>
<dbReference type="CDD" id="cd11645">
    <property type="entry name" value="Precorrin_2_C20_MT"/>
    <property type="match status" value="1"/>
</dbReference>
<evidence type="ECO:0000256" key="5">
    <source>
        <dbReference type="ARBA" id="ARBA00022679"/>
    </source>
</evidence>
<dbReference type="EMBL" id="DROK01000251">
    <property type="protein sequence ID" value="HHI97857.1"/>
    <property type="molecule type" value="Genomic_DNA"/>
</dbReference>
<dbReference type="InterPro" id="IPR014776">
    <property type="entry name" value="4pyrrole_Mease_sub2"/>
</dbReference>
<feature type="domain" description="Tetrapyrrole methylase" evidence="8">
    <location>
        <begin position="4"/>
        <end position="211"/>
    </location>
</feature>
<reference evidence="9" key="1">
    <citation type="journal article" date="2020" name="mSystems">
        <title>Genome- and Community-Level Interaction Insights into Carbon Utilization and Element Cycling Functions of Hydrothermarchaeota in Hydrothermal Sediment.</title>
        <authorList>
            <person name="Zhou Z."/>
            <person name="Liu Y."/>
            <person name="Xu W."/>
            <person name="Pan J."/>
            <person name="Luo Z.H."/>
            <person name="Li M."/>
        </authorList>
    </citation>
    <scope>NUCLEOTIDE SEQUENCE [LARGE SCALE GENOMIC DNA]</scope>
    <source>
        <strain evidence="9">HyVt-533</strain>
    </source>
</reference>
<evidence type="ECO:0000313" key="9">
    <source>
        <dbReference type="EMBL" id="HHI97857.1"/>
    </source>
</evidence>
<keyword evidence="3" id="KW-0169">Cobalamin biosynthesis</keyword>
<keyword evidence="4 9" id="KW-0489">Methyltransferase</keyword>
<dbReference type="GO" id="GO:0032259">
    <property type="term" value="P:methylation"/>
    <property type="evidence" value="ECO:0007669"/>
    <property type="project" value="UniProtKB-KW"/>
</dbReference>
<sequence>MLGKLFGIGVGPGDPELLTIKALKVIKEAATVFVAASSKNNYSLAAEVVRPHLPPEKELLFLPFPMTYDRDLLEEAWEVNARKIVSALKAGDVAFLTLGDPCFYSTFSYVARKVVKLLPEVEIEIIPGITAAQAAAARLKISLSEGEETVLFASGTRGGEVLKRLGGQVDTIILYKVYRTADKIYEALKEKDLLKKTSGISFCGYPQERIYSSIPSPASQKFPYFTLFIVGGKKIK</sequence>
<dbReference type="InterPro" id="IPR035996">
    <property type="entry name" value="4pyrrol_Methylase_sf"/>
</dbReference>
<dbReference type="Pfam" id="PF00590">
    <property type="entry name" value="TP_methylase"/>
    <property type="match status" value="1"/>
</dbReference>
<accession>A0A7V5P0Y2</accession>
<dbReference type="Gene3D" id="3.40.1010.10">
    <property type="entry name" value="Cobalt-precorrin-4 Transmethylase, Domain 1"/>
    <property type="match status" value="1"/>
</dbReference>
<dbReference type="Proteomes" id="UP000886101">
    <property type="component" value="Unassembled WGS sequence"/>
</dbReference>
<gene>
    <name evidence="9" type="primary">cobI</name>
    <name evidence="9" type="ORF">ENJ96_08380</name>
</gene>
<dbReference type="GO" id="GO:0030788">
    <property type="term" value="F:precorrin-2 C20-methyltransferase activity"/>
    <property type="evidence" value="ECO:0007669"/>
    <property type="project" value="UniProtKB-EC"/>
</dbReference>
<evidence type="ECO:0000256" key="6">
    <source>
        <dbReference type="ARBA" id="ARBA00022691"/>
    </source>
</evidence>
<comment type="pathway">
    <text evidence="1">Cofactor biosynthesis; adenosylcobalamin biosynthesis.</text>
</comment>
<dbReference type="GO" id="GO:0009236">
    <property type="term" value="P:cobalamin biosynthetic process"/>
    <property type="evidence" value="ECO:0007669"/>
    <property type="project" value="UniProtKB-UniRule"/>
</dbReference>
<dbReference type="Gene3D" id="3.30.950.10">
    <property type="entry name" value="Methyltransferase, Cobalt-precorrin-4 Transmethylase, Domain 2"/>
    <property type="match status" value="1"/>
</dbReference>
<dbReference type="EC" id="2.1.1.130" evidence="9"/>
<name>A0A7V5P0Y2_9BACT</name>
<dbReference type="PANTHER" id="PTHR43467">
    <property type="entry name" value="COBALT-PRECORRIN-2 C(20)-METHYLTRANSFERASE"/>
    <property type="match status" value="1"/>
</dbReference>
<dbReference type="SUPFAM" id="SSF53790">
    <property type="entry name" value="Tetrapyrrole methylase"/>
    <property type="match status" value="1"/>
</dbReference>
<evidence type="ECO:0000256" key="4">
    <source>
        <dbReference type="ARBA" id="ARBA00022603"/>
    </source>
</evidence>
<keyword evidence="5 9" id="KW-0808">Transferase</keyword>
<dbReference type="UniPathway" id="UPA00148"/>
<comment type="caution">
    <text evidence="9">The sequence shown here is derived from an EMBL/GenBank/DDBJ whole genome shotgun (WGS) entry which is preliminary data.</text>
</comment>